<protein>
    <submittedName>
        <fullName evidence="2">Putative transposase</fullName>
    </submittedName>
</protein>
<proteinExistence type="predicted"/>
<dbReference type="InterPro" id="IPR012337">
    <property type="entry name" value="RNaseH-like_sf"/>
</dbReference>
<gene>
    <name evidence="2" type="ORF">GGR04_004598</name>
</gene>
<dbReference type="Pfam" id="PF00665">
    <property type="entry name" value="rve"/>
    <property type="match status" value="1"/>
</dbReference>
<dbReference type="GO" id="GO:0003676">
    <property type="term" value="F:nucleic acid binding"/>
    <property type="evidence" value="ECO:0007669"/>
    <property type="project" value="InterPro"/>
</dbReference>
<name>A0A7W6H988_9HYPH</name>
<dbReference type="InterPro" id="IPR036397">
    <property type="entry name" value="RNaseH_sf"/>
</dbReference>
<dbReference type="PANTHER" id="PTHR46889:SF4">
    <property type="entry name" value="TRANSPOSASE INSO FOR INSERTION SEQUENCE ELEMENT IS911B-RELATED"/>
    <property type="match status" value="1"/>
</dbReference>
<feature type="domain" description="Integrase catalytic" evidence="1">
    <location>
        <begin position="90"/>
        <end position="183"/>
    </location>
</feature>
<keyword evidence="3" id="KW-1185">Reference proteome</keyword>
<dbReference type="Pfam" id="PF13276">
    <property type="entry name" value="HTH_21"/>
    <property type="match status" value="1"/>
</dbReference>
<dbReference type="InterPro" id="IPR025948">
    <property type="entry name" value="HTH-like_dom"/>
</dbReference>
<dbReference type="SUPFAM" id="SSF53098">
    <property type="entry name" value="Ribonuclease H-like"/>
    <property type="match status" value="1"/>
</dbReference>
<accession>A0A7W6H988</accession>
<dbReference type="InterPro" id="IPR001584">
    <property type="entry name" value="Integrase_cat-core"/>
</dbReference>
<dbReference type="PROSITE" id="PS50994">
    <property type="entry name" value="INTEGRASE"/>
    <property type="match status" value="1"/>
</dbReference>
<dbReference type="Proteomes" id="UP000542776">
    <property type="component" value="Unassembled WGS sequence"/>
</dbReference>
<dbReference type="InterPro" id="IPR050900">
    <property type="entry name" value="Transposase_IS3/IS150/IS904"/>
</dbReference>
<dbReference type="PANTHER" id="PTHR46889">
    <property type="entry name" value="TRANSPOSASE INSF FOR INSERTION SEQUENCE IS3B-RELATED"/>
    <property type="match status" value="1"/>
</dbReference>
<dbReference type="GO" id="GO:0015074">
    <property type="term" value="P:DNA integration"/>
    <property type="evidence" value="ECO:0007669"/>
    <property type="project" value="InterPro"/>
</dbReference>
<reference evidence="2 3" key="1">
    <citation type="submission" date="2020-08" db="EMBL/GenBank/DDBJ databases">
        <title>Genomic Encyclopedia of Type Strains, Phase IV (KMG-IV): sequencing the most valuable type-strain genomes for metagenomic binning, comparative biology and taxonomic classification.</title>
        <authorList>
            <person name="Goeker M."/>
        </authorList>
    </citation>
    <scope>NUCLEOTIDE SEQUENCE [LARGE SCALE GENOMIC DNA]</scope>
    <source>
        <strain evidence="2 3">DSM 102238</strain>
    </source>
</reference>
<evidence type="ECO:0000259" key="1">
    <source>
        <dbReference type="PROSITE" id="PS50994"/>
    </source>
</evidence>
<dbReference type="Gene3D" id="3.30.420.10">
    <property type="entry name" value="Ribonuclease H-like superfamily/Ribonuclease H"/>
    <property type="match status" value="1"/>
</dbReference>
<organism evidence="2 3">
    <name type="scientific">Aureimonas pseudogalii</name>
    <dbReference type="NCBI Taxonomy" id="1744844"/>
    <lineage>
        <taxon>Bacteria</taxon>
        <taxon>Pseudomonadati</taxon>
        <taxon>Pseudomonadota</taxon>
        <taxon>Alphaproteobacteria</taxon>
        <taxon>Hyphomicrobiales</taxon>
        <taxon>Aurantimonadaceae</taxon>
        <taxon>Aureimonas</taxon>
    </lineage>
</organism>
<dbReference type="AlphaFoldDB" id="A0A7W6H988"/>
<evidence type="ECO:0000313" key="3">
    <source>
        <dbReference type="Proteomes" id="UP000542776"/>
    </source>
</evidence>
<sequence>MLLALVRAAFAVSKGTYGSPRMVRERRDAGLPIGRRRVARLMRQNGMKARQKRRFKRTTDSLPAFPIAPSLLDEGFAASGPNQKRPIGACQDAPVGCEGADISYVWTREGWLYLAVVIDLFARRVVGWATSDRLHKELVLSALRRAIAVRGPAAGLIHHADRGSQLPINRSSQHLNEGSCNGH</sequence>
<dbReference type="EMBL" id="JACIEK010000028">
    <property type="protein sequence ID" value="MBB4000718.1"/>
    <property type="molecule type" value="Genomic_DNA"/>
</dbReference>
<evidence type="ECO:0000313" key="2">
    <source>
        <dbReference type="EMBL" id="MBB4000718.1"/>
    </source>
</evidence>
<comment type="caution">
    <text evidence="2">The sequence shown here is derived from an EMBL/GenBank/DDBJ whole genome shotgun (WGS) entry which is preliminary data.</text>
</comment>